<comment type="similarity">
    <text evidence="4 13">Belongs to the aspartokinase family.</text>
</comment>
<evidence type="ECO:0000256" key="5">
    <source>
        <dbReference type="ARBA" id="ARBA00022605"/>
    </source>
</evidence>
<dbReference type="PANTHER" id="PTHR21499">
    <property type="entry name" value="ASPARTATE KINASE"/>
    <property type="match status" value="1"/>
</dbReference>
<dbReference type="GO" id="GO:0004072">
    <property type="term" value="F:aspartate kinase activity"/>
    <property type="evidence" value="ECO:0007669"/>
    <property type="project" value="UniProtKB-EC"/>
</dbReference>
<evidence type="ECO:0000256" key="3">
    <source>
        <dbReference type="ARBA" id="ARBA00005139"/>
    </source>
</evidence>
<evidence type="ECO:0000256" key="7">
    <source>
        <dbReference type="ARBA" id="ARBA00022741"/>
    </source>
</evidence>
<keyword evidence="5 14" id="KW-0028">Amino-acid biosynthesis</keyword>
<evidence type="ECO:0000256" key="4">
    <source>
        <dbReference type="ARBA" id="ARBA00010122"/>
    </source>
</evidence>
<dbReference type="PROSITE" id="PS00324">
    <property type="entry name" value="ASPARTOKINASE"/>
    <property type="match status" value="1"/>
</dbReference>
<dbReference type="Gene3D" id="3.30.2130.10">
    <property type="entry name" value="VC0802-like"/>
    <property type="match status" value="1"/>
</dbReference>
<dbReference type="SUPFAM" id="SSF53633">
    <property type="entry name" value="Carbamate kinase-like"/>
    <property type="match status" value="1"/>
</dbReference>
<name>A0A937XCD4_UNCEI</name>
<protein>
    <recommendedName>
        <fullName evidence="13">Aspartokinase</fullName>
        <ecNumber evidence="13">2.7.2.4</ecNumber>
    </recommendedName>
</protein>
<feature type="binding site" evidence="12">
    <location>
        <begin position="7"/>
        <end position="10"/>
    </location>
    <ligand>
        <name>ATP</name>
        <dbReference type="ChEBI" id="CHEBI:30616"/>
    </ligand>
</feature>
<feature type="binding site" evidence="12">
    <location>
        <begin position="177"/>
        <end position="178"/>
    </location>
    <ligand>
        <name>ATP</name>
        <dbReference type="ChEBI" id="CHEBI:30616"/>
    </ligand>
</feature>
<dbReference type="AlphaFoldDB" id="A0A937XCD4"/>
<dbReference type="InterPro" id="IPR001341">
    <property type="entry name" value="Asp_kinase"/>
</dbReference>
<evidence type="ECO:0000256" key="8">
    <source>
        <dbReference type="ARBA" id="ARBA00022777"/>
    </source>
</evidence>
<keyword evidence="8 13" id="KW-0418">Kinase</keyword>
<evidence type="ECO:0000313" key="17">
    <source>
        <dbReference type="EMBL" id="MBM3318394.1"/>
    </source>
</evidence>
<dbReference type="Gene3D" id="3.40.1160.10">
    <property type="entry name" value="Acetylglutamate kinase-like"/>
    <property type="match status" value="1"/>
</dbReference>
<dbReference type="GO" id="GO:0009090">
    <property type="term" value="P:homoserine biosynthetic process"/>
    <property type="evidence" value="ECO:0007669"/>
    <property type="project" value="TreeGrafter"/>
</dbReference>
<feature type="domain" description="Aspartokinase ACT" evidence="16">
    <location>
        <begin position="342"/>
        <end position="400"/>
    </location>
</feature>
<evidence type="ECO:0000256" key="10">
    <source>
        <dbReference type="ARBA" id="ARBA00023154"/>
    </source>
</evidence>
<keyword evidence="7 12" id="KW-0547">Nucleotide-binding</keyword>
<keyword evidence="10" id="KW-0457">Lysine biosynthesis</keyword>
<evidence type="ECO:0000256" key="14">
    <source>
        <dbReference type="RuleBase" id="RU004249"/>
    </source>
</evidence>
<evidence type="ECO:0000259" key="16">
    <source>
        <dbReference type="Pfam" id="PF22468"/>
    </source>
</evidence>
<gene>
    <name evidence="17" type="ORF">FJY75_11140</name>
</gene>
<dbReference type="PANTHER" id="PTHR21499:SF3">
    <property type="entry name" value="ASPARTOKINASE"/>
    <property type="match status" value="1"/>
</dbReference>
<sequence>MAIRVVKFGGTSLATPEGREAAAGAVAERAAAGLRLVAVVSAMGRAGEPYATDTLLRLLDAHPQCPPRERDALASCGEAISAALFAALLQARGLAAVSLRGFQAGIRTDDRHQQARILEIRPARIVEALDRGQVAVVAGFQGISPAGDITTIGRGGSDTTAVALGIALGADRVEIFTDVPGVLSADPQVVPGALPVPTLTFEEGAELAFKGAGVLHPRAAELARRARLPVEVLSASAGSSGTRLVADQGVPIERDCGSCAAAVTAHRDIVQVSVADERLARDLGLVESLFAGIAARGVTLDMMSIFPERVAFTLERRALAEARATLDDSGLAYSARERCARVTLVGGGIHGVPGIMHRVVRALAGEGIRVLQSVDSNMIIGVLVEDGEAERAVRALHREFFSA</sequence>
<evidence type="ECO:0000259" key="15">
    <source>
        <dbReference type="Pfam" id="PF00696"/>
    </source>
</evidence>
<proteinExistence type="inferred from homology"/>
<accession>A0A937XCD4</accession>
<dbReference type="InterPro" id="IPR001048">
    <property type="entry name" value="Asp/Glu/Uridylate_kinase"/>
</dbReference>
<dbReference type="EC" id="2.7.2.4" evidence="13"/>
<dbReference type="EMBL" id="VGIY01000344">
    <property type="protein sequence ID" value="MBM3318394.1"/>
    <property type="molecule type" value="Genomic_DNA"/>
</dbReference>
<evidence type="ECO:0000256" key="2">
    <source>
        <dbReference type="ARBA" id="ARBA00004986"/>
    </source>
</evidence>
<organism evidence="17 18">
    <name type="scientific">Eiseniibacteriota bacterium</name>
    <dbReference type="NCBI Taxonomy" id="2212470"/>
    <lineage>
        <taxon>Bacteria</taxon>
        <taxon>Candidatus Eiseniibacteriota</taxon>
    </lineage>
</organism>
<evidence type="ECO:0000256" key="11">
    <source>
        <dbReference type="ARBA" id="ARBA00047872"/>
    </source>
</evidence>
<keyword evidence="9 12" id="KW-0067">ATP-binding</keyword>
<comment type="pathway">
    <text evidence="2 14">Amino-acid biosynthesis; L-methionine biosynthesis via de novo pathway; L-homoserine from L-aspartate: step 1/3.</text>
</comment>
<dbReference type="InterPro" id="IPR045865">
    <property type="entry name" value="ACT-like_dom_sf"/>
</dbReference>
<dbReference type="InterPro" id="IPR036393">
    <property type="entry name" value="AceGlu_kinase-like_sf"/>
</dbReference>
<dbReference type="InterPro" id="IPR054352">
    <property type="entry name" value="ACT_Aspartokinase"/>
</dbReference>
<dbReference type="GO" id="GO:0009089">
    <property type="term" value="P:lysine biosynthetic process via diaminopimelate"/>
    <property type="evidence" value="ECO:0007669"/>
    <property type="project" value="InterPro"/>
</dbReference>
<dbReference type="InterPro" id="IPR018042">
    <property type="entry name" value="Aspartate_kinase_CS"/>
</dbReference>
<evidence type="ECO:0000256" key="12">
    <source>
        <dbReference type="PIRSR" id="PIRSR000726-1"/>
    </source>
</evidence>
<comment type="caution">
    <text evidence="17">The sequence shown here is derived from an EMBL/GenBank/DDBJ whole genome shotgun (WGS) entry which is preliminary data.</text>
</comment>
<dbReference type="Proteomes" id="UP000748308">
    <property type="component" value="Unassembled WGS sequence"/>
</dbReference>
<comment type="catalytic activity">
    <reaction evidence="11 13">
        <text>L-aspartate + ATP = 4-phospho-L-aspartate + ADP</text>
        <dbReference type="Rhea" id="RHEA:23776"/>
        <dbReference type="ChEBI" id="CHEBI:29991"/>
        <dbReference type="ChEBI" id="CHEBI:30616"/>
        <dbReference type="ChEBI" id="CHEBI:57535"/>
        <dbReference type="ChEBI" id="CHEBI:456216"/>
        <dbReference type="EC" id="2.7.2.4"/>
    </reaction>
</comment>
<dbReference type="Pfam" id="PF00696">
    <property type="entry name" value="AA_kinase"/>
    <property type="match status" value="1"/>
</dbReference>
<comment type="pathway">
    <text evidence="1 14">Amino-acid biosynthesis; L-lysine biosynthesis via DAP pathway; (S)-tetrahydrodipicolinate from L-aspartate: step 1/4.</text>
</comment>
<reference evidence="17" key="1">
    <citation type="submission" date="2019-03" db="EMBL/GenBank/DDBJ databases">
        <title>Lake Tanganyika Metagenome-Assembled Genomes (MAGs).</title>
        <authorList>
            <person name="Tran P."/>
        </authorList>
    </citation>
    <scope>NUCLEOTIDE SEQUENCE</scope>
    <source>
        <strain evidence="17">M_DeepCast_400m_m2_100</strain>
    </source>
</reference>
<evidence type="ECO:0000256" key="1">
    <source>
        <dbReference type="ARBA" id="ARBA00004766"/>
    </source>
</evidence>
<dbReference type="InterPro" id="IPR005260">
    <property type="entry name" value="Asp_kin_monofn"/>
</dbReference>
<keyword evidence="6 13" id="KW-0808">Transferase</keyword>
<dbReference type="NCBIfam" id="TIGR00657">
    <property type="entry name" value="asp_kinases"/>
    <property type="match status" value="1"/>
</dbReference>
<dbReference type="SUPFAM" id="SSF55021">
    <property type="entry name" value="ACT-like"/>
    <property type="match status" value="1"/>
</dbReference>
<evidence type="ECO:0000256" key="13">
    <source>
        <dbReference type="RuleBase" id="RU003448"/>
    </source>
</evidence>
<dbReference type="GO" id="GO:0005829">
    <property type="term" value="C:cytosol"/>
    <property type="evidence" value="ECO:0007669"/>
    <property type="project" value="TreeGrafter"/>
</dbReference>
<evidence type="ECO:0000256" key="6">
    <source>
        <dbReference type="ARBA" id="ARBA00022679"/>
    </source>
</evidence>
<dbReference type="Pfam" id="PF22468">
    <property type="entry name" value="ACT_9"/>
    <property type="match status" value="1"/>
</dbReference>
<comment type="pathway">
    <text evidence="3 14">Amino-acid biosynthesis; L-threonine biosynthesis; L-threonine from L-aspartate: step 1/5.</text>
</comment>
<evidence type="ECO:0000313" key="18">
    <source>
        <dbReference type="Proteomes" id="UP000748308"/>
    </source>
</evidence>
<feature type="domain" description="Aspartate/glutamate/uridylate kinase" evidence="15">
    <location>
        <begin position="3"/>
        <end position="233"/>
    </location>
</feature>
<feature type="binding site" evidence="12">
    <location>
        <position position="52"/>
    </location>
    <ligand>
        <name>substrate</name>
    </ligand>
</feature>
<feature type="binding site" evidence="12">
    <location>
        <position position="78"/>
    </location>
    <ligand>
        <name>substrate</name>
    </ligand>
</feature>
<dbReference type="PIRSF" id="PIRSF000726">
    <property type="entry name" value="Asp_kin"/>
    <property type="match status" value="1"/>
</dbReference>
<evidence type="ECO:0000256" key="9">
    <source>
        <dbReference type="ARBA" id="ARBA00022840"/>
    </source>
</evidence>
<dbReference type="GO" id="GO:0005524">
    <property type="term" value="F:ATP binding"/>
    <property type="evidence" value="ECO:0007669"/>
    <property type="project" value="UniProtKB-KW"/>
</dbReference>